<dbReference type="GO" id="GO:0016491">
    <property type="term" value="F:oxidoreductase activity"/>
    <property type="evidence" value="ECO:0007669"/>
    <property type="project" value="InterPro"/>
</dbReference>
<dbReference type="InterPro" id="IPR020843">
    <property type="entry name" value="ER"/>
</dbReference>
<name>A0A177SV02_PSEPU</name>
<dbReference type="Proteomes" id="UP000077752">
    <property type="component" value="Unassembled WGS sequence"/>
</dbReference>
<dbReference type="Pfam" id="PF00107">
    <property type="entry name" value="ADH_zinc_N"/>
    <property type="match status" value="1"/>
</dbReference>
<comment type="caution">
    <text evidence="2">The sequence shown here is derived from an EMBL/GenBank/DDBJ whole genome shotgun (WGS) entry which is preliminary data.</text>
</comment>
<dbReference type="Gene3D" id="3.40.50.720">
    <property type="entry name" value="NAD(P)-binding Rossmann-like Domain"/>
    <property type="match status" value="1"/>
</dbReference>
<accession>A0A177SV02</accession>
<dbReference type="AlphaFoldDB" id="A0A177SV02"/>
<dbReference type="CDD" id="cd08276">
    <property type="entry name" value="MDR7"/>
    <property type="match status" value="1"/>
</dbReference>
<dbReference type="SUPFAM" id="SSF50129">
    <property type="entry name" value="GroES-like"/>
    <property type="match status" value="1"/>
</dbReference>
<evidence type="ECO:0000313" key="2">
    <source>
        <dbReference type="EMBL" id="OAI94775.1"/>
    </source>
</evidence>
<evidence type="ECO:0000259" key="1">
    <source>
        <dbReference type="SMART" id="SM00829"/>
    </source>
</evidence>
<sequence>MKAYVIDRYGDVDGLVLRDVPTPGPPAPGQVLVRLRAASLNFRDLLIAGGQYRSLCKSSLIPCSDGAGEVIAVGSGVTRTTVGERVMLTFHPHWISGGMPEGRDVLGRGGSVDGTLCEYACVSQEEVVRVPEHLSYEEAATLPCASLTAWAALNAGRGLLPGQSVLTQGGGGVSVFAVQLAKLAGARVIALSSSAQRLERLRALGADATIDYRVHPEWHALVRQMTGGEGVDLTVEVGGGDTVERSVQATRVGGRLSLVGLLSGGPKLSEAFFYRGLTLHSIRVGSREQFEQMCAAIAAHHLRPVIERVFRFDELHAAFQALGSARHFGKLVITID</sequence>
<evidence type="ECO:0000313" key="3">
    <source>
        <dbReference type="Proteomes" id="UP000077752"/>
    </source>
</evidence>
<proteinExistence type="predicted"/>
<dbReference type="EMBL" id="LUCV01000004">
    <property type="protein sequence ID" value="OAI94775.1"/>
    <property type="molecule type" value="Genomic_DNA"/>
</dbReference>
<dbReference type="RefSeq" id="WP_064301347.1">
    <property type="nucleotide sequence ID" value="NZ_LUCV01000004.1"/>
</dbReference>
<dbReference type="SMART" id="SM00829">
    <property type="entry name" value="PKS_ER"/>
    <property type="match status" value="1"/>
</dbReference>
<dbReference type="Gene3D" id="3.90.180.10">
    <property type="entry name" value="Medium-chain alcohol dehydrogenases, catalytic domain"/>
    <property type="match status" value="1"/>
</dbReference>
<dbReference type="PANTHER" id="PTHR45033:SF2">
    <property type="entry name" value="ZINC-TYPE ALCOHOL DEHYDROGENASE-LIKE PROTEIN C1773.06C"/>
    <property type="match status" value="1"/>
</dbReference>
<dbReference type="InterPro" id="IPR013154">
    <property type="entry name" value="ADH-like_N"/>
</dbReference>
<dbReference type="InterPro" id="IPR052711">
    <property type="entry name" value="Zinc_ADH-like"/>
</dbReference>
<dbReference type="Pfam" id="PF08240">
    <property type="entry name" value="ADH_N"/>
    <property type="match status" value="1"/>
</dbReference>
<dbReference type="SUPFAM" id="SSF51735">
    <property type="entry name" value="NAD(P)-binding Rossmann-fold domains"/>
    <property type="match status" value="1"/>
</dbReference>
<reference evidence="2 3" key="1">
    <citation type="submission" date="2016-03" db="EMBL/GenBank/DDBJ databases">
        <title>Draft Genome Assembly of Pseudomonas putida strain CBF10-2.</title>
        <authorList>
            <person name="Iyer R.S."/>
            <person name="Damania A."/>
        </authorList>
    </citation>
    <scope>NUCLEOTIDE SEQUENCE [LARGE SCALE GENOMIC DNA]</scope>
    <source>
        <strain evidence="2 3">CBF10-2</strain>
    </source>
</reference>
<dbReference type="InterPro" id="IPR036291">
    <property type="entry name" value="NAD(P)-bd_dom_sf"/>
</dbReference>
<dbReference type="InterPro" id="IPR011032">
    <property type="entry name" value="GroES-like_sf"/>
</dbReference>
<dbReference type="InterPro" id="IPR013149">
    <property type="entry name" value="ADH-like_C"/>
</dbReference>
<gene>
    <name evidence="2" type="ORF">AYO28_07025</name>
</gene>
<protein>
    <submittedName>
        <fullName evidence="2">NADPH:quinone oxidoreductase</fullName>
    </submittedName>
</protein>
<dbReference type="PANTHER" id="PTHR45033">
    <property type="match status" value="1"/>
</dbReference>
<organism evidence="2 3">
    <name type="scientific">Pseudomonas putida</name>
    <name type="common">Arthrobacter siderocapsulatus</name>
    <dbReference type="NCBI Taxonomy" id="303"/>
    <lineage>
        <taxon>Bacteria</taxon>
        <taxon>Pseudomonadati</taxon>
        <taxon>Pseudomonadota</taxon>
        <taxon>Gammaproteobacteria</taxon>
        <taxon>Pseudomonadales</taxon>
        <taxon>Pseudomonadaceae</taxon>
        <taxon>Pseudomonas</taxon>
    </lineage>
</organism>
<feature type="domain" description="Enoyl reductase (ER)" evidence="1">
    <location>
        <begin position="10"/>
        <end position="333"/>
    </location>
</feature>